<gene>
    <name evidence="1" type="ORF">F0344_12610</name>
</gene>
<evidence type="ECO:0000313" key="2">
    <source>
        <dbReference type="Proteomes" id="UP000515307"/>
    </source>
</evidence>
<keyword evidence="2" id="KW-1185">Reference proteome</keyword>
<accession>A0A7G7BJ32</accession>
<sequence>MMYQRAEVERVLPYLFDPIAAYGIKSEVYVEDGMPKGYSDPSHGNSVFASLSDVRRAWKEADLSLVERQAVFMRFVLDDTYEDAGKQTGKQKSGARKATERGVGKVTAWLNGEPYVDGYDSMPELAAA</sequence>
<dbReference type="EMBL" id="CP045702">
    <property type="protein sequence ID" value="QNE75347.1"/>
    <property type="molecule type" value="Genomic_DNA"/>
</dbReference>
<dbReference type="Proteomes" id="UP000515307">
    <property type="component" value="Chromosome"/>
</dbReference>
<dbReference type="AlphaFoldDB" id="A0A7G7BJ32"/>
<dbReference type="KEGG" id="sfiy:F0344_12610"/>
<proteinExistence type="predicted"/>
<reference evidence="2" key="1">
    <citation type="submission" date="2019-10" db="EMBL/GenBank/DDBJ databases">
        <title>Antimicrobial potential of Antarctic Bacteria.</title>
        <authorList>
            <person name="Benaud N."/>
            <person name="Edwards R.J."/>
            <person name="Ferrari B.C."/>
        </authorList>
    </citation>
    <scope>NUCLEOTIDE SEQUENCE [LARGE SCALE GENOMIC DNA]</scope>
    <source>
        <strain evidence="2">NBSH44</strain>
    </source>
</reference>
<organism evidence="1 2">
    <name type="scientific">Streptomyces finlayi</name>
    <dbReference type="NCBI Taxonomy" id="67296"/>
    <lineage>
        <taxon>Bacteria</taxon>
        <taxon>Bacillati</taxon>
        <taxon>Actinomycetota</taxon>
        <taxon>Actinomycetes</taxon>
        <taxon>Kitasatosporales</taxon>
        <taxon>Streptomycetaceae</taxon>
        <taxon>Streptomyces</taxon>
    </lineage>
</organism>
<name>A0A7G7BJ32_9ACTN</name>
<evidence type="ECO:0000313" key="1">
    <source>
        <dbReference type="EMBL" id="QNE75347.1"/>
    </source>
</evidence>
<protein>
    <submittedName>
        <fullName evidence="1">Uncharacterized protein</fullName>
    </submittedName>
</protein>